<comment type="caution">
    <text evidence="1">The sequence shown here is derived from an EMBL/GenBank/DDBJ whole genome shotgun (WGS) entry which is preliminary data.</text>
</comment>
<evidence type="ECO:0000313" key="2">
    <source>
        <dbReference type="Proteomes" id="UP001359781"/>
    </source>
</evidence>
<dbReference type="SUPFAM" id="SSF56752">
    <property type="entry name" value="D-aminoacid aminotransferase-like PLP-dependent enzymes"/>
    <property type="match status" value="1"/>
</dbReference>
<dbReference type="GO" id="GO:0008483">
    <property type="term" value="F:transaminase activity"/>
    <property type="evidence" value="ECO:0007669"/>
    <property type="project" value="UniProtKB-KW"/>
</dbReference>
<dbReference type="InterPro" id="IPR043132">
    <property type="entry name" value="BCAT-like_C"/>
</dbReference>
<dbReference type="Proteomes" id="UP001359781">
    <property type="component" value="Unassembled WGS sequence"/>
</dbReference>
<reference evidence="1 2" key="1">
    <citation type="submission" date="2024-02" db="EMBL/GenBank/DDBJ databases">
        <title>Whole genome sequencing and characterization of Corynebacterium isolated from the ocular surface of dry eye disease sufferers.</title>
        <authorList>
            <person name="Naqvi M."/>
        </authorList>
    </citation>
    <scope>NUCLEOTIDE SEQUENCE [LARGE SCALE GENOMIC DNA]</scope>
    <source>
        <strain evidence="1 2">PCRF</strain>
    </source>
</reference>
<dbReference type="InterPro" id="IPR036038">
    <property type="entry name" value="Aminotransferase-like"/>
</dbReference>
<evidence type="ECO:0000313" key="1">
    <source>
        <dbReference type="EMBL" id="MEJ4098968.1"/>
    </source>
</evidence>
<dbReference type="Pfam" id="PF01063">
    <property type="entry name" value="Aminotran_4"/>
    <property type="match status" value="1"/>
</dbReference>
<dbReference type="RefSeq" id="WP_337889411.1">
    <property type="nucleotide sequence ID" value="NZ_JBAHVI010000002.1"/>
</dbReference>
<organism evidence="1 2">
    <name type="scientific">Corynebacterium mastitidis</name>
    <dbReference type="NCBI Taxonomy" id="161890"/>
    <lineage>
        <taxon>Bacteria</taxon>
        <taxon>Bacillati</taxon>
        <taxon>Actinomycetota</taxon>
        <taxon>Actinomycetes</taxon>
        <taxon>Mycobacteriales</taxon>
        <taxon>Corynebacteriaceae</taxon>
        <taxon>Corynebacterium</taxon>
    </lineage>
</organism>
<sequence>MTPPADSPVILDSWLVRAGRVEGLDLHLERFARSCAELLGRRPPRGFFEETAAACAGAEGEWFPCIRARRGRWEREMRPAPPRRASTVLWVGLDPDARRYPAHKGPDMPALLALRERARARGADDAVLHRNGKIVEAATATLLFARGDTLLRPPGPRLPGVTERLWVRRWPGPVRTEAVSLAEAPALRCWALSSLHGATPVTRWITSGP</sequence>
<protein>
    <submittedName>
        <fullName evidence="1">Aminotransferase class IV</fullName>
    </submittedName>
</protein>
<keyword evidence="2" id="KW-1185">Reference proteome</keyword>
<dbReference type="InterPro" id="IPR001544">
    <property type="entry name" value="Aminotrans_IV"/>
</dbReference>
<dbReference type="EMBL" id="JBAHVJ010000001">
    <property type="protein sequence ID" value="MEJ4098968.1"/>
    <property type="molecule type" value="Genomic_DNA"/>
</dbReference>
<accession>A0ABU8NW55</accession>
<name>A0ABU8NW55_9CORY</name>
<keyword evidence="1" id="KW-0032">Aminotransferase</keyword>
<dbReference type="Gene3D" id="3.20.10.10">
    <property type="entry name" value="D-amino Acid Aminotransferase, subunit A, domain 2"/>
    <property type="match status" value="1"/>
</dbReference>
<proteinExistence type="predicted"/>
<keyword evidence="1" id="KW-0808">Transferase</keyword>
<gene>
    <name evidence="1" type="ORF">V5S96_01105</name>
</gene>